<dbReference type="VEuPathDB" id="CryptoDB:Cvel_17758"/>
<dbReference type="PANTHER" id="PTHR38899">
    <property type="entry name" value="DOMAIN OOKINETE PROTEIN, PUTATIVE-RELATED"/>
    <property type="match status" value="1"/>
</dbReference>
<feature type="compositionally biased region" description="Polar residues" evidence="1">
    <location>
        <begin position="308"/>
        <end position="318"/>
    </location>
</feature>
<proteinExistence type="predicted"/>
<feature type="compositionally biased region" description="Acidic residues" evidence="1">
    <location>
        <begin position="433"/>
        <end position="449"/>
    </location>
</feature>
<evidence type="ECO:0000313" key="2">
    <source>
        <dbReference type="EMBL" id="CEM15222.1"/>
    </source>
</evidence>
<feature type="region of interest" description="Disordered" evidence="1">
    <location>
        <begin position="307"/>
        <end position="449"/>
    </location>
</feature>
<dbReference type="EMBL" id="CDMZ01000480">
    <property type="protein sequence ID" value="CEM15222.1"/>
    <property type="molecule type" value="Genomic_DNA"/>
</dbReference>
<organism evidence="2">
    <name type="scientific">Chromera velia CCMP2878</name>
    <dbReference type="NCBI Taxonomy" id="1169474"/>
    <lineage>
        <taxon>Eukaryota</taxon>
        <taxon>Sar</taxon>
        <taxon>Alveolata</taxon>
        <taxon>Colpodellida</taxon>
        <taxon>Chromeraceae</taxon>
        <taxon>Chromera</taxon>
    </lineage>
</organism>
<feature type="compositionally biased region" description="Basic residues" evidence="1">
    <location>
        <begin position="337"/>
        <end position="350"/>
    </location>
</feature>
<accession>A0A0G4FMK3</accession>
<protein>
    <submittedName>
        <fullName evidence="2">Uncharacterized protein</fullName>
    </submittedName>
</protein>
<sequence>MELVNRKKSVDRLRNTMPERISELQERFFIEADFNLKAQKRGSAVLVFPEGQRDQLRELQHSATDTLEAALAAVRGNAKDVVIITNAKEQWRETTARLLLPQLYAFIQKRKIKVISAWDEYEALLRSTKYREVVKKTVESLLLQLGADHRPRYKPVAFAKWLHDREGDRGREVSSASGALQVSCLCLNVLSVGDSLGDAEALRAVARDCHSWFSCGYVKTLKLKDRPSIEELTDQLKHLPTALPTIMREEFSLSPTVSLDVIQAVRQRREGVRIFEWKTNVTPPYFISSGTEQAPVLFPSIHPLPEKASSTDSVNTSAGGVIEGQASGTAGGDGSHKKTVKERGKKKKAGKNIDEHKTKLTKSGQNIGTDKTTKLSSPPDSEGTRQGCPTVSDSPSLRNASARFVGTSSSASASASSSASAGWVARGPAQMEDKDEELSGDVEVPEPRL</sequence>
<feature type="compositionally biased region" description="Polar residues" evidence="1">
    <location>
        <begin position="361"/>
        <end position="379"/>
    </location>
</feature>
<evidence type="ECO:0000256" key="1">
    <source>
        <dbReference type="SAM" id="MobiDB-lite"/>
    </source>
</evidence>
<feature type="compositionally biased region" description="Low complexity" evidence="1">
    <location>
        <begin position="408"/>
        <end position="421"/>
    </location>
</feature>
<feature type="compositionally biased region" description="Polar residues" evidence="1">
    <location>
        <begin position="387"/>
        <end position="399"/>
    </location>
</feature>
<name>A0A0G4FMK3_9ALVE</name>
<dbReference type="AlphaFoldDB" id="A0A0G4FMK3"/>
<dbReference type="PANTHER" id="PTHR38899:SF1">
    <property type="entry name" value="PROTEIN KINASE"/>
    <property type="match status" value="1"/>
</dbReference>
<reference evidence="2" key="1">
    <citation type="submission" date="2014-11" db="EMBL/GenBank/DDBJ databases">
        <authorList>
            <person name="Otto D Thomas"/>
            <person name="Naeem Raeece"/>
        </authorList>
    </citation>
    <scope>NUCLEOTIDE SEQUENCE</scope>
</reference>
<gene>
    <name evidence="2" type="ORF">Cvel_17758</name>
</gene>